<keyword evidence="11" id="KW-1133">Transmembrane helix</keyword>
<evidence type="ECO:0000256" key="1">
    <source>
        <dbReference type="ARBA" id="ARBA00004589"/>
    </source>
</evidence>
<evidence type="ECO:0000313" key="13">
    <source>
        <dbReference type="Proteomes" id="UP000230069"/>
    </source>
</evidence>
<accession>A0A2G5F946</accession>
<dbReference type="InParanoid" id="A0A2G5F946"/>
<comment type="subcellular location">
    <subcellularLocation>
        <location evidence="10">Endomembrane system</location>
        <topology evidence="10">Lipid-anchor</topology>
    </subcellularLocation>
    <subcellularLocation>
        <location evidence="1">Membrane</location>
        <topology evidence="1">Lipid-anchor</topology>
        <topology evidence="1">GPI-anchor</topology>
    </subcellularLocation>
</comment>
<feature type="transmembrane region" description="Helical" evidence="11">
    <location>
        <begin position="89"/>
        <end position="109"/>
    </location>
</feature>
<keyword evidence="5" id="KW-0654">Proteoglycan</keyword>
<evidence type="ECO:0000313" key="12">
    <source>
        <dbReference type="EMBL" id="PIA64523.1"/>
    </source>
</evidence>
<keyword evidence="8" id="KW-0379">Hydroxylation</keyword>
<evidence type="ECO:0000256" key="10">
    <source>
        <dbReference type="ARBA" id="ARBA00037868"/>
    </source>
</evidence>
<gene>
    <name evidence="12" type="ORF">AQUCO_00100179v1</name>
</gene>
<keyword evidence="4" id="KW-0732">Signal</keyword>
<dbReference type="GO" id="GO:0098552">
    <property type="term" value="C:side of membrane"/>
    <property type="evidence" value="ECO:0007669"/>
    <property type="project" value="UniProtKB-KW"/>
</dbReference>
<evidence type="ECO:0000256" key="3">
    <source>
        <dbReference type="ARBA" id="ARBA00022622"/>
    </source>
</evidence>
<evidence type="ECO:0000256" key="4">
    <source>
        <dbReference type="ARBA" id="ARBA00022729"/>
    </source>
</evidence>
<evidence type="ECO:0000256" key="6">
    <source>
        <dbReference type="ARBA" id="ARBA00023136"/>
    </source>
</evidence>
<keyword evidence="7" id="KW-0325">Glycoprotein</keyword>
<keyword evidence="3" id="KW-0336">GPI-anchor</keyword>
<proteinExistence type="inferred from homology"/>
<protein>
    <submittedName>
        <fullName evidence="12">Uncharacterized protein</fullName>
    </submittedName>
</protein>
<keyword evidence="6 11" id="KW-0472">Membrane</keyword>
<organism evidence="12 13">
    <name type="scientific">Aquilegia coerulea</name>
    <name type="common">Rocky mountain columbine</name>
    <dbReference type="NCBI Taxonomy" id="218851"/>
    <lineage>
        <taxon>Eukaryota</taxon>
        <taxon>Viridiplantae</taxon>
        <taxon>Streptophyta</taxon>
        <taxon>Embryophyta</taxon>
        <taxon>Tracheophyta</taxon>
        <taxon>Spermatophyta</taxon>
        <taxon>Magnoliopsida</taxon>
        <taxon>Ranunculales</taxon>
        <taxon>Ranunculaceae</taxon>
        <taxon>Thalictroideae</taxon>
        <taxon>Aquilegia</taxon>
    </lineage>
</organism>
<keyword evidence="9" id="KW-0449">Lipoprotein</keyword>
<evidence type="ECO:0000256" key="5">
    <source>
        <dbReference type="ARBA" id="ARBA00022974"/>
    </source>
</evidence>
<dbReference type="GO" id="GO:0012505">
    <property type="term" value="C:endomembrane system"/>
    <property type="evidence" value="ECO:0007669"/>
    <property type="project" value="UniProtKB-SubCell"/>
</dbReference>
<dbReference type="InterPro" id="IPR039281">
    <property type="entry name" value="AGP3/12/13/14/21"/>
</dbReference>
<dbReference type="EMBL" id="KZ305018">
    <property type="protein sequence ID" value="PIA64523.1"/>
    <property type="molecule type" value="Genomic_DNA"/>
</dbReference>
<evidence type="ECO:0000256" key="9">
    <source>
        <dbReference type="ARBA" id="ARBA00023288"/>
    </source>
</evidence>
<feature type="transmembrane region" description="Helical" evidence="11">
    <location>
        <begin position="45"/>
        <end position="69"/>
    </location>
</feature>
<sequence length="110" mass="12076">MWLVVLPHKTGTTERKLVSQKEFEFISPLKSSNFLFKTLEREREIMASFSFNASVVALMAIIFASFIFIGEAQIADAPAPSPASGSSSISPSFAAFFISFAVLLFGSLFR</sequence>
<dbReference type="PANTHER" id="PTHR34114">
    <property type="entry name" value="ARABINOGALACTAN PEPTIDE 1"/>
    <property type="match status" value="1"/>
</dbReference>
<reference evidence="12 13" key="1">
    <citation type="submission" date="2017-09" db="EMBL/GenBank/DDBJ databases">
        <title>WGS assembly of Aquilegia coerulea Goldsmith.</title>
        <authorList>
            <person name="Hodges S."/>
            <person name="Kramer E."/>
            <person name="Nordborg M."/>
            <person name="Tomkins J."/>
            <person name="Borevitz J."/>
            <person name="Derieg N."/>
            <person name="Yan J."/>
            <person name="Mihaltcheva S."/>
            <person name="Hayes R.D."/>
            <person name="Rokhsar D."/>
        </authorList>
    </citation>
    <scope>NUCLEOTIDE SEQUENCE [LARGE SCALE GENOMIC DNA]</scope>
    <source>
        <strain evidence="13">cv. Goldsmith</strain>
    </source>
</reference>
<dbReference type="AlphaFoldDB" id="A0A2G5F946"/>
<name>A0A2G5F946_AQUCA</name>
<evidence type="ECO:0000256" key="11">
    <source>
        <dbReference type="SAM" id="Phobius"/>
    </source>
</evidence>
<dbReference type="Proteomes" id="UP000230069">
    <property type="component" value="Unassembled WGS sequence"/>
</dbReference>
<evidence type="ECO:0000256" key="7">
    <source>
        <dbReference type="ARBA" id="ARBA00023180"/>
    </source>
</evidence>
<keyword evidence="13" id="KW-1185">Reference proteome</keyword>
<keyword evidence="11" id="KW-0812">Transmembrane</keyword>
<evidence type="ECO:0000256" key="2">
    <source>
        <dbReference type="ARBA" id="ARBA00005835"/>
    </source>
</evidence>
<dbReference type="PANTHER" id="PTHR34114:SF3">
    <property type="entry name" value="OS01G0559750 PROTEIN"/>
    <property type="match status" value="1"/>
</dbReference>
<evidence type="ECO:0000256" key="8">
    <source>
        <dbReference type="ARBA" id="ARBA00023278"/>
    </source>
</evidence>
<comment type="similarity">
    <text evidence="2">Belongs to the AG-peptide AGP family.</text>
</comment>